<organism evidence="2 3">
    <name type="scientific">Devosia lucknowensis</name>
    <dbReference type="NCBI Taxonomy" id="1096929"/>
    <lineage>
        <taxon>Bacteria</taxon>
        <taxon>Pseudomonadati</taxon>
        <taxon>Pseudomonadota</taxon>
        <taxon>Alphaproteobacteria</taxon>
        <taxon>Hyphomicrobiales</taxon>
        <taxon>Devosiaceae</taxon>
        <taxon>Devosia</taxon>
    </lineage>
</organism>
<keyword evidence="1" id="KW-1133">Transmembrane helix</keyword>
<accession>A0A1Y6ESU8</accession>
<gene>
    <name evidence="2" type="ORF">SAMN06295905_1318</name>
</gene>
<evidence type="ECO:0000313" key="2">
    <source>
        <dbReference type="EMBL" id="SMQ65794.1"/>
    </source>
</evidence>
<keyword evidence="1" id="KW-0472">Membrane</keyword>
<dbReference type="AlphaFoldDB" id="A0A1Y6ESU8"/>
<protein>
    <submittedName>
        <fullName evidence="2">Uncharacterized protein</fullName>
    </submittedName>
</protein>
<dbReference type="EMBL" id="FXWK01000001">
    <property type="protein sequence ID" value="SMQ65794.1"/>
    <property type="molecule type" value="Genomic_DNA"/>
</dbReference>
<dbReference type="Proteomes" id="UP000194474">
    <property type="component" value="Unassembled WGS sequence"/>
</dbReference>
<name>A0A1Y6ESU8_9HYPH</name>
<evidence type="ECO:0000313" key="3">
    <source>
        <dbReference type="Proteomes" id="UP000194474"/>
    </source>
</evidence>
<evidence type="ECO:0000256" key="1">
    <source>
        <dbReference type="SAM" id="Phobius"/>
    </source>
</evidence>
<dbReference type="RefSeq" id="WP_086469654.1">
    <property type="nucleotide sequence ID" value="NZ_FXWK01000001.1"/>
</dbReference>
<keyword evidence="3" id="KW-1185">Reference proteome</keyword>
<proteinExistence type="predicted"/>
<dbReference type="OrthoDB" id="8117504at2"/>
<keyword evidence="1" id="KW-0812">Transmembrane</keyword>
<reference evidence="3" key="1">
    <citation type="submission" date="2017-04" db="EMBL/GenBank/DDBJ databases">
        <authorList>
            <person name="Varghese N."/>
            <person name="Submissions S."/>
        </authorList>
    </citation>
    <scope>NUCLEOTIDE SEQUENCE [LARGE SCALE GENOMIC DNA]</scope>
</reference>
<feature type="transmembrane region" description="Helical" evidence="1">
    <location>
        <begin position="6"/>
        <end position="26"/>
    </location>
</feature>
<sequence>MILTWEIVAAFIVVGGAIAGGFWRIWGLIDQAKKDAVVRAEAAIALAGVTRDELAAHKLHVAETYTTKAGMAEQTSQIMKAIDGVSGKLDHLNGRIDGLMKPAAPRSRAGG</sequence>